<organism evidence="6 7">
    <name type="scientific">Fenollaria massiliensis</name>
    <dbReference type="NCBI Taxonomy" id="938288"/>
    <lineage>
        <taxon>Bacteria</taxon>
        <taxon>Bacillati</taxon>
        <taxon>Bacillota</taxon>
        <taxon>Clostridia</taxon>
        <taxon>Eubacteriales</taxon>
        <taxon>Fenollaria</taxon>
    </lineage>
</organism>
<dbReference type="RefSeq" id="WP_249242624.1">
    <property type="nucleotide sequence ID" value="NZ_CP096649.1"/>
</dbReference>
<dbReference type="Proteomes" id="UP000831151">
    <property type="component" value="Chromosome"/>
</dbReference>
<evidence type="ECO:0000256" key="4">
    <source>
        <dbReference type="ARBA" id="ARBA00023014"/>
    </source>
</evidence>
<dbReference type="GO" id="GO:0003824">
    <property type="term" value="F:catalytic activity"/>
    <property type="evidence" value="ECO:0007669"/>
    <property type="project" value="InterPro"/>
</dbReference>
<dbReference type="SUPFAM" id="SSF102114">
    <property type="entry name" value="Radical SAM enzymes"/>
    <property type="match status" value="1"/>
</dbReference>
<dbReference type="InterPro" id="IPR023874">
    <property type="entry name" value="DNA_rSAM_put"/>
</dbReference>
<protein>
    <submittedName>
        <fullName evidence="6">DNA modification/repair radical SAM protein</fullName>
    </submittedName>
</protein>
<evidence type="ECO:0000259" key="5">
    <source>
        <dbReference type="Pfam" id="PF04055"/>
    </source>
</evidence>
<dbReference type="SFLD" id="SFLDS00029">
    <property type="entry name" value="Radical_SAM"/>
    <property type="match status" value="1"/>
</dbReference>
<keyword evidence="1" id="KW-0949">S-adenosyl-L-methionine</keyword>
<evidence type="ECO:0000256" key="3">
    <source>
        <dbReference type="ARBA" id="ARBA00023004"/>
    </source>
</evidence>
<dbReference type="InterPro" id="IPR007197">
    <property type="entry name" value="rSAM"/>
</dbReference>
<dbReference type="GO" id="GO:0046872">
    <property type="term" value="F:metal ion binding"/>
    <property type="evidence" value="ECO:0007669"/>
    <property type="project" value="UniProtKB-KW"/>
</dbReference>
<dbReference type="InterPro" id="IPR010994">
    <property type="entry name" value="RuvA_2-like"/>
</dbReference>
<evidence type="ECO:0000313" key="7">
    <source>
        <dbReference type="Proteomes" id="UP000831151"/>
    </source>
</evidence>
<name>A0A9E7IVH4_9FIRM</name>
<dbReference type="Gene3D" id="1.10.150.320">
    <property type="entry name" value="Photosystem II 12 kDa extrinsic protein"/>
    <property type="match status" value="1"/>
</dbReference>
<dbReference type="SFLD" id="SFLDG01102">
    <property type="entry name" value="Uncharacterised_Radical_SAM_Su"/>
    <property type="match status" value="1"/>
</dbReference>
<dbReference type="InterPro" id="IPR051675">
    <property type="entry name" value="Endo/Exo/Phosphatase_dom_1"/>
</dbReference>
<dbReference type="KEGG" id="fms:M1R53_00115"/>
<keyword evidence="7" id="KW-1185">Reference proteome</keyword>
<keyword evidence="4" id="KW-0411">Iron-sulfur</keyword>
<evidence type="ECO:0000313" key="6">
    <source>
        <dbReference type="EMBL" id="UQK59109.1"/>
    </source>
</evidence>
<keyword evidence="3" id="KW-0408">Iron</keyword>
<dbReference type="SUPFAM" id="SSF47781">
    <property type="entry name" value="RuvA domain 2-like"/>
    <property type="match status" value="1"/>
</dbReference>
<evidence type="ECO:0000256" key="2">
    <source>
        <dbReference type="ARBA" id="ARBA00022723"/>
    </source>
</evidence>
<sequence>MDLKAKLKILSDSAKYDASCSSSNSSRKNSGGIGNAASSGICHSWSEDGRCISLLKILFTNVCIYDCEYCINRASNDVARASFTPEEVAELTMNFYIRNYIEGLFLSSAVIKSPDYTMEQLIRTAELLRGTYHFNGYIHMKVIPGASKELVTKLSSLIDRVSVNIELPTEKSLKMLAPQKTTEGIMKPMNNIKMAIAENKEDRRKYKSAPLIAPAGQTTQMIIGAANESDETIITKASLLYKGFNMKRVYYSAFVPVVKSKFTSGIKAAPLLREHRIYQADWLMRFYKFKPNEIVSRTSPMLDLDLDPKAFWAINHIELFPIEVNKASYEELLRVPGFGPTTCRRIINARRFAKLSYTSLENMHISLKRAKYFITVGGVYRGGKIDTCEDLRIKLMDKVNLNEQLSLF</sequence>
<proteinExistence type="predicted"/>
<dbReference type="Pfam" id="PF04055">
    <property type="entry name" value="Radical_SAM"/>
    <property type="match status" value="1"/>
</dbReference>
<feature type="domain" description="Radical SAM core" evidence="5">
    <location>
        <begin position="57"/>
        <end position="193"/>
    </location>
</feature>
<accession>A0A9E7IVH4</accession>
<evidence type="ECO:0000256" key="1">
    <source>
        <dbReference type="ARBA" id="ARBA00022691"/>
    </source>
</evidence>
<reference evidence="6" key="1">
    <citation type="submission" date="2022-04" db="EMBL/GenBank/DDBJ databases">
        <title>Complete genome sequences of Ezakiella coagulans and Fenollaria massiliensis.</title>
        <authorList>
            <person name="France M.T."/>
            <person name="Clifford J."/>
            <person name="Narina S."/>
            <person name="Rutt L."/>
            <person name="Ravel J."/>
        </authorList>
    </citation>
    <scope>NUCLEOTIDE SEQUENCE</scope>
    <source>
        <strain evidence="6">C0061C2</strain>
    </source>
</reference>
<dbReference type="PANTHER" id="PTHR21180:SF9">
    <property type="entry name" value="TYPE II SECRETION SYSTEM PROTEIN K"/>
    <property type="match status" value="1"/>
</dbReference>
<dbReference type="InterPro" id="IPR013785">
    <property type="entry name" value="Aldolase_TIM"/>
</dbReference>
<gene>
    <name evidence="6" type="ORF">M1R53_00115</name>
</gene>
<dbReference type="Gene3D" id="3.20.20.70">
    <property type="entry name" value="Aldolase class I"/>
    <property type="match status" value="1"/>
</dbReference>
<dbReference type="PANTHER" id="PTHR21180">
    <property type="entry name" value="ENDONUCLEASE/EXONUCLEASE/PHOSPHATASE FAMILY DOMAIN-CONTAINING PROTEIN 1"/>
    <property type="match status" value="1"/>
</dbReference>
<dbReference type="NCBIfam" id="TIGR03916">
    <property type="entry name" value="rSAM_link_UDG"/>
    <property type="match status" value="1"/>
</dbReference>
<dbReference type="EMBL" id="CP096649">
    <property type="protein sequence ID" value="UQK59109.1"/>
    <property type="molecule type" value="Genomic_DNA"/>
</dbReference>
<dbReference type="GO" id="GO:0051536">
    <property type="term" value="F:iron-sulfur cluster binding"/>
    <property type="evidence" value="ECO:0007669"/>
    <property type="project" value="UniProtKB-KW"/>
</dbReference>
<dbReference type="AlphaFoldDB" id="A0A9E7IVH4"/>
<keyword evidence="2" id="KW-0479">Metal-binding</keyword>
<dbReference type="InterPro" id="IPR058240">
    <property type="entry name" value="rSAM_sf"/>
</dbReference>